<evidence type="ECO:0000313" key="4">
    <source>
        <dbReference type="Proteomes" id="UP000680038"/>
    </source>
</evidence>
<keyword evidence="2" id="KW-0325">Glycoprotein</keyword>
<dbReference type="PANTHER" id="PTHR10680:SF38">
    <property type="entry name" value="BLL1368 PROTEIN"/>
    <property type="match status" value="1"/>
</dbReference>
<dbReference type="Gene3D" id="2.120.10.30">
    <property type="entry name" value="TolB, C-terminal domain"/>
    <property type="match status" value="1"/>
</dbReference>
<organism evidence="3 4">
    <name type="scientific">Dyadobacter helix</name>
    <dbReference type="NCBI Taxonomy" id="2822344"/>
    <lineage>
        <taxon>Bacteria</taxon>
        <taxon>Pseudomonadati</taxon>
        <taxon>Bacteroidota</taxon>
        <taxon>Cytophagia</taxon>
        <taxon>Cytophagales</taxon>
        <taxon>Spirosomataceae</taxon>
        <taxon>Dyadobacter</taxon>
    </lineage>
</organism>
<dbReference type="Proteomes" id="UP000680038">
    <property type="component" value="Unassembled WGS sequence"/>
</dbReference>
<dbReference type="AlphaFoldDB" id="A0A916JFS8"/>
<comment type="caution">
    <text evidence="3">The sequence shown here is derived from an EMBL/GenBank/DDBJ whole genome shotgun (WGS) entry which is preliminary data.</text>
</comment>
<reference evidence="3" key="1">
    <citation type="submission" date="2021-04" db="EMBL/GenBank/DDBJ databases">
        <authorList>
            <person name="Rodrigo-Torres L."/>
            <person name="Arahal R. D."/>
            <person name="Lucena T."/>
        </authorList>
    </citation>
    <scope>NUCLEOTIDE SEQUENCE</scope>
    <source>
        <strain evidence="3">CECT 9275</strain>
    </source>
</reference>
<name>A0A916JFS8_9BACT</name>
<protein>
    <recommendedName>
        <fullName evidence="5">6-bladed beta-propeller</fullName>
    </recommendedName>
</protein>
<proteinExistence type="predicted"/>
<gene>
    <name evidence="3" type="ORF">DYBT9275_03932</name>
</gene>
<sequence length="367" mass="41195">MKLVRRPFITKIFSMESKHSRRDFAKITSVGAAALIFKPFNIVKAQPKADGEIIGHGSHRYKVHQGWGNLDSSKFPINNCHEMVQDSKGRLIMVGDEVKNNILIYDRSGKLLDSWGHEFPGGHGLTLWNANGEEFLFICDPNTGKVFKTDLKGKILLTIEHPSKVGAYKETDPFKPTETAIGPDGTIYIADGYGSQWILRYTPKGEYIDKFGGAGDGDSQFSTAHGIAVDYRDKANPTLLVTSRVHNSFKRFTLDGKYLSTIFLPGAFVCRPVLDGDNLYAGVCWSRLRYMNQTPNSGFVTILDKNNKVISNPGGTKPEYHNGKLLVMVQEKPIFMHCHDVCIDQDKNIYVCQWNAKKTYPVKLERV</sequence>
<evidence type="ECO:0000313" key="3">
    <source>
        <dbReference type="EMBL" id="CAG5006949.1"/>
    </source>
</evidence>
<evidence type="ECO:0008006" key="5">
    <source>
        <dbReference type="Google" id="ProtNLM"/>
    </source>
</evidence>
<keyword evidence="1" id="KW-0732">Signal</keyword>
<dbReference type="PANTHER" id="PTHR10680">
    <property type="entry name" value="PEPTIDYL-GLYCINE ALPHA-AMIDATING MONOOXYGENASE"/>
    <property type="match status" value="1"/>
</dbReference>
<keyword evidence="4" id="KW-1185">Reference proteome</keyword>
<evidence type="ECO:0000256" key="1">
    <source>
        <dbReference type="ARBA" id="ARBA00022729"/>
    </source>
</evidence>
<accession>A0A916JFS8</accession>
<evidence type="ECO:0000256" key="2">
    <source>
        <dbReference type="ARBA" id="ARBA00023180"/>
    </source>
</evidence>
<dbReference type="InterPro" id="IPR011042">
    <property type="entry name" value="6-blade_b-propeller_TolB-like"/>
</dbReference>
<dbReference type="EMBL" id="CAJRAF010000002">
    <property type="protein sequence ID" value="CAG5006949.1"/>
    <property type="molecule type" value="Genomic_DNA"/>
</dbReference>
<dbReference type="SUPFAM" id="SSF63829">
    <property type="entry name" value="Calcium-dependent phosphotriesterase"/>
    <property type="match status" value="1"/>
</dbReference>